<proteinExistence type="inferred from homology"/>
<dbReference type="AlphaFoldDB" id="A0A8G1W1K0"/>
<dbReference type="Gene3D" id="3.40.50.720">
    <property type="entry name" value="NAD(P)-binding Rossmann-like Domain"/>
    <property type="match status" value="1"/>
</dbReference>
<name>A0A8G1W1K0_9EURO</name>
<comment type="subunit">
    <text evidence="3">Homodimer.</text>
</comment>
<dbReference type="EMBL" id="KZ824644">
    <property type="protein sequence ID" value="RAK77119.1"/>
    <property type="molecule type" value="Genomic_DNA"/>
</dbReference>
<evidence type="ECO:0000256" key="9">
    <source>
        <dbReference type="ARBA" id="ARBA00024074"/>
    </source>
</evidence>
<dbReference type="Gene3D" id="3.90.180.10">
    <property type="entry name" value="Medium-chain alcohol dehydrogenases, catalytic domain"/>
    <property type="match status" value="1"/>
</dbReference>
<evidence type="ECO:0000256" key="7">
    <source>
        <dbReference type="ARBA" id="ARBA00022857"/>
    </source>
</evidence>
<evidence type="ECO:0000256" key="1">
    <source>
        <dbReference type="ARBA" id="ARBA00001947"/>
    </source>
</evidence>
<dbReference type="GO" id="GO:0008106">
    <property type="term" value="F:alcohol dehydrogenase (NADP+) activity"/>
    <property type="evidence" value="ECO:0007669"/>
    <property type="project" value="UniProtKB-EC"/>
</dbReference>
<dbReference type="SUPFAM" id="SSF51735">
    <property type="entry name" value="NAD(P)-binding Rossmann-fold domains"/>
    <property type="match status" value="1"/>
</dbReference>
<dbReference type="EC" id="1.1.1.2" evidence="9"/>
<evidence type="ECO:0000256" key="6">
    <source>
        <dbReference type="ARBA" id="ARBA00022833"/>
    </source>
</evidence>
<evidence type="ECO:0000313" key="13">
    <source>
        <dbReference type="EMBL" id="RAK77119.1"/>
    </source>
</evidence>
<keyword evidence="7" id="KW-0521">NADP</keyword>
<keyword evidence="4" id="KW-0597">Phosphoprotein</keyword>
<keyword evidence="8" id="KW-0560">Oxidoreductase</keyword>
<feature type="domain" description="Enoyl reductase (ER)" evidence="12">
    <location>
        <begin position="16"/>
        <end position="367"/>
    </location>
</feature>
<evidence type="ECO:0000256" key="4">
    <source>
        <dbReference type="ARBA" id="ARBA00022553"/>
    </source>
</evidence>
<dbReference type="OrthoDB" id="1879366at2759"/>
<dbReference type="InterPro" id="IPR013154">
    <property type="entry name" value="ADH-like_N"/>
</dbReference>
<dbReference type="CDD" id="cd05283">
    <property type="entry name" value="CAD1"/>
    <property type="match status" value="1"/>
</dbReference>
<sequence length="376" mass="40766">MPPQPDDQFHGWVSHSPTEPLTFTTFTAKPFDPTDLEIQVTHCGICGTDVHTLRSGWGPSDYPCVVGHEIVGTITRLGASVPSLPPPYSAFQIGDRVGVGAQILACLRADCDACSTNQENYCPRITGTYNDRFWDSTTFQQKTAVKTMGGFARTWRGPAQFVFRIPEGLSSAHAAPLLCAGATVFTPLRKYGAGAGKRVGVVGIGGLGHLGVLFAKAMGCERVVAISRSSAKRQDAVEGLGADAFIATGEEKGWAKKYERTLDLIICTVDGDDMPLARYLRLLRVGGTFVQVGAPEKPLPQLPAWSFIQKGIKLAGSNIGSREDIRAMLELAAQKNVLPWIEKRPMEEVNVALRDMDAGRARYRYVLENGEPDSKL</sequence>
<dbReference type="InterPro" id="IPR013149">
    <property type="entry name" value="ADH-like_C"/>
</dbReference>
<evidence type="ECO:0000256" key="11">
    <source>
        <dbReference type="RuleBase" id="RU361277"/>
    </source>
</evidence>
<dbReference type="VEuPathDB" id="FungiDB:BO72DRAFT_448189"/>
<dbReference type="InterPro" id="IPR020843">
    <property type="entry name" value="ER"/>
</dbReference>
<keyword evidence="14" id="KW-1185">Reference proteome</keyword>
<evidence type="ECO:0000259" key="12">
    <source>
        <dbReference type="SMART" id="SM00829"/>
    </source>
</evidence>
<dbReference type="PROSITE" id="PS00059">
    <property type="entry name" value="ADH_ZINC"/>
    <property type="match status" value="1"/>
</dbReference>
<comment type="similarity">
    <text evidence="2 11">Belongs to the zinc-containing alcohol dehydrogenase family.</text>
</comment>
<dbReference type="GeneID" id="63862062"/>
<dbReference type="InterPro" id="IPR036291">
    <property type="entry name" value="NAD(P)-bd_dom_sf"/>
</dbReference>
<dbReference type="Pfam" id="PF00107">
    <property type="entry name" value="ADH_zinc_N"/>
    <property type="match status" value="1"/>
</dbReference>
<dbReference type="RefSeq" id="XP_040801129.1">
    <property type="nucleotide sequence ID" value="XM_040944729.1"/>
</dbReference>
<dbReference type="InterPro" id="IPR011032">
    <property type="entry name" value="GroES-like_sf"/>
</dbReference>
<comment type="catalytic activity">
    <reaction evidence="10">
        <text>a primary alcohol + NADP(+) = an aldehyde + NADPH + H(+)</text>
        <dbReference type="Rhea" id="RHEA:15937"/>
        <dbReference type="ChEBI" id="CHEBI:15378"/>
        <dbReference type="ChEBI" id="CHEBI:15734"/>
        <dbReference type="ChEBI" id="CHEBI:17478"/>
        <dbReference type="ChEBI" id="CHEBI:57783"/>
        <dbReference type="ChEBI" id="CHEBI:58349"/>
        <dbReference type="EC" id="1.1.1.2"/>
    </reaction>
    <physiologicalReaction direction="left-to-right" evidence="10">
        <dbReference type="Rhea" id="RHEA:15938"/>
    </physiologicalReaction>
    <physiologicalReaction direction="right-to-left" evidence="10">
        <dbReference type="Rhea" id="RHEA:15939"/>
    </physiologicalReaction>
</comment>
<dbReference type="SUPFAM" id="SSF50129">
    <property type="entry name" value="GroES-like"/>
    <property type="match status" value="1"/>
</dbReference>
<evidence type="ECO:0000256" key="8">
    <source>
        <dbReference type="ARBA" id="ARBA00023002"/>
    </source>
</evidence>
<protein>
    <recommendedName>
        <fullName evidence="9">alcohol dehydrogenase (NADP(+))</fullName>
        <ecNumber evidence="9">1.1.1.2</ecNumber>
    </recommendedName>
</protein>
<evidence type="ECO:0000256" key="10">
    <source>
        <dbReference type="ARBA" id="ARBA00050997"/>
    </source>
</evidence>
<dbReference type="InterPro" id="IPR002328">
    <property type="entry name" value="ADH_Zn_CS"/>
</dbReference>
<gene>
    <name evidence="13" type="ORF">BO72DRAFT_448189</name>
</gene>
<dbReference type="FunFam" id="3.40.50.720:FF:000158">
    <property type="entry name" value="Zinc-binding alcohol dehydrogenase"/>
    <property type="match status" value="1"/>
</dbReference>
<dbReference type="SMART" id="SM00829">
    <property type="entry name" value="PKS_ER"/>
    <property type="match status" value="1"/>
</dbReference>
<accession>A0A8G1W1K0</accession>
<evidence type="ECO:0000256" key="5">
    <source>
        <dbReference type="ARBA" id="ARBA00022723"/>
    </source>
</evidence>
<evidence type="ECO:0000256" key="3">
    <source>
        <dbReference type="ARBA" id="ARBA00011738"/>
    </source>
</evidence>
<dbReference type="InterPro" id="IPR047109">
    <property type="entry name" value="CAD-like"/>
</dbReference>
<evidence type="ECO:0000256" key="2">
    <source>
        <dbReference type="ARBA" id="ARBA00008072"/>
    </source>
</evidence>
<organism evidence="13 14">
    <name type="scientific">Aspergillus fijiensis CBS 313.89</name>
    <dbReference type="NCBI Taxonomy" id="1448319"/>
    <lineage>
        <taxon>Eukaryota</taxon>
        <taxon>Fungi</taxon>
        <taxon>Dikarya</taxon>
        <taxon>Ascomycota</taxon>
        <taxon>Pezizomycotina</taxon>
        <taxon>Eurotiomycetes</taxon>
        <taxon>Eurotiomycetidae</taxon>
        <taxon>Eurotiales</taxon>
        <taxon>Aspergillaceae</taxon>
        <taxon>Aspergillus</taxon>
    </lineage>
</organism>
<dbReference type="PANTHER" id="PTHR42683">
    <property type="entry name" value="ALDEHYDE REDUCTASE"/>
    <property type="match status" value="1"/>
</dbReference>
<evidence type="ECO:0000313" key="14">
    <source>
        <dbReference type="Proteomes" id="UP000249789"/>
    </source>
</evidence>
<dbReference type="GO" id="GO:0006066">
    <property type="term" value="P:alcohol metabolic process"/>
    <property type="evidence" value="ECO:0007669"/>
    <property type="project" value="UniProtKB-ARBA"/>
</dbReference>
<dbReference type="Proteomes" id="UP000249789">
    <property type="component" value="Unassembled WGS sequence"/>
</dbReference>
<keyword evidence="6 11" id="KW-0862">Zinc</keyword>
<dbReference type="GO" id="GO:0008270">
    <property type="term" value="F:zinc ion binding"/>
    <property type="evidence" value="ECO:0007669"/>
    <property type="project" value="InterPro"/>
</dbReference>
<dbReference type="Pfam" id="PF08240">
    <property type="entry name" value="ADH_N"/>
    <property type="match status" value="1"/>
</dbReference>
<keyword evidence="5 11" id="KW-0479">Metal-binding</keyword>
<reference evidence="13 14" key="1">
    <citation type="submission" date="2018-02" db="EMBL/GenBank/DDBJ databases">
        <title>The genomes of Aspergillus section Nigri reveals drivers in fungal speciation.</title>
        <authorList>
            <consortium name="DOE Joint Genome Institute"/>
            <person name="Vesth T.C."/>
            <person name="Nybo J."/>
            <person name="Theobald S."/>
            <person name="Brandl J."/>
            <person name="Frisvad J.C."/>
            <person name="Nielsen K.F."/>
            <person name="Lyhne E.K."/>
            <person name="Kogle M.E."/>
            <person name="Kuo A."/>
            <person name="Riley R."/>
            <person name="Clum A."/>
            <person name="Nolan M."/>
            <person name="Lipzen A."/>
            <person name="Salamov A."/>
            <person name="Henrissat B."/>
            <person name="Wiebenga A."/>
            <person name="De vries R.P."/>
            <person name="Grigoriev I.V."/>
            <person name="Mortensen U.H."/>
            <person name="Andersen M.R."/>
            <person name="Baker S.E."/>
        </authorList>
    </citation>
    <scope>NUCLEOTIDE SEQUENCE [LARGE SCALE GENOMIC DNA]</scope>
    <source>
        <strain evidence="13 14">CBS 313.89</strain>
    </source>
</reference>
<comment type="cofactor">
    <cofactor evidence="1 11">
        <name>Zn(2+)</name>
        <dbReference type="ChEBI" id="CHEBI:29105"/>
    </cofactor>
</comment>